<keyword evidence="3" id="KW-1185">Reference proteome</keyword>
<keyword evidence="1" id="KW-1133">Transmembrane helix</keyword>
<dbReference type="PATRIC" id="fig|157687.3.peg.2075"/>
<evidence type="ECO:0000256" key="1">
    <source>
        <dbReference type="SAM" id="Phobius"/>
    </source>
</evidence>
<dbReference type="Proteomes" id="UP000070483">
    <property type="component" value="Unassembled WGS sequence"/>
</dbReference>
<sequence length="148" mass="17384">MKMILNFESLRSKIKMKNRTSSFLLKGLVTIILILGYVLIQEFLNPLMLTRIALIFAIVIHPSGYIVFALMLILALMLIFYLGFLLQRILKYPKINIVVMIMIFTYFVIKYIFADNNSTFFAPTEKERYIFIIVSHIFFSVGLLWKKK</sequence>
<protein>
    <submittedName>
        <fullName evidence="2">Uncharacterized protein</fullName>
    </submittedName>
</protein>
<accession>A0A133ZXH2</accession>
<feature type="transmembrane region" description="Helical" evidence="1">
    <location>
        <begin position="95"/>
        <end position="113"/>
    </location>
</feature>
<dbReference type="STRING" id="157687.HMPREF3180_02073"/>
<dbReference type="OrthoDB" id="82364at2"/>
<dbReference type="AlphaFoldDB" id="A0A133ZXH2"/>
<keyword evidence="1" id="KW-0472">Membrane</keyword>
<evidence type="ECO:0000313" key="2">
    <source>
        <dbReference type="EMBL" id="KXB60121.1"/>
    </source>
</evidence>
<keyword evidence="1" id="KW-0812">Transmembrane</keyword>
<evidence type="ECO:0000313" key="3">
    <source>
        <dbReference type="Proteomes" id="UP000070483"/>
    </source>
</evidence>
<proteinExistence type="predicted"/>
<organism evidence="2 3">
    <name type="scientific">Leptotrichia wadei</name>
    <dbReference type="NCBI Taxonomy" id="157687"/>
    <lineage>
        <taxon>Bacteria</taxon>
        <taxon>Fusobacteriati</taxon>
        <taxon>Fusobacteriota</taxon>
        <taxon>Fusobacteriia</taxon>
        <taxon>Fusobacteriales</taxon>
        <taxon>Leptotrichiaceae</taxon>
        <taxon>Leptotrichia</taxon>
    </lineage>
</organism>
<comment type="caution">
    <text evidence="2">The sequence shown here is derived from an EMBL/GenBank/DDBJ whole genome shotgun (WGS) entry which is preliminary data.</text>
</comment>
<feature type="transmembrane region" description="Helical" evidence="1">
    <location>
        <begin position="128"/>
        <end position="145"/>
    </location>
</feature>
<reference evidence="3" key="1">
    <citation type="submission" date="2016-01" db="EMBL/GenBank/DDBJ databases">
        <authorList>
            <person name="Mitreva M."/>
            <person name="Pepin K.H."/>
            <person name="Mihindukulasuriya K.A."/>
            <person name="Fulton R."/>
            <person name="Fronick C."/>
            <person name="O'Laughlin M."/>
            <person name="Miner T."/>
            <person name="Herter B."/>
            <person name="Rosa B.A."/>
            <person name="Cordes M."/>
            <person name="Tomlinson C."/>
            <person name="Wollam A."/>
            <person name="Palsikar V.B."/>
            <person name="Mardis E.R."/>
            <person name="Wilson R.K."/>
        </authorList>
    </citation>
    <scope>NUCLEOTIDE SEQUENCE [LARGE SCALE GENOMIC DNA]</scope>
    <source>
        <strain evidence="3">KA00185</strain>
    </source>
</reference>
<dbReference type="EMBL" id="LSDD01000160">
    <property type="protein sequence ID" value="KXB60121.1"/>
    <property type="molecule type" value="Genomic_DNA"/>
</dbReference>
<feature type="transmembrane region" description="Helical" evidence="1">
    <location>
        <begin position="52"/>
        <end position="83"/>
    </location>
</feature>
<name>A0A133ZXH2_9FUSO</name>
<gene>
    <name evidence="2" type="ORF">HMPREF3180_02073</name>
</gene>
<feature type="transmembrane region" description="Helical" evidence="1">
    <location>
        <begin position="21"/>
        <end position="40"/>
    </location>
</feature>